<reference evidence="8" key="1">
    <citation type="submission" date="2022-01" db="EMBL/GenBank/DDBJ databases">
        <authorList>
            <person name="King R."/>
        </authorList>
    </citation>
    <scope>NUCLEOTIDE SEQUENCE</scope>
</reference>
<dbReference type="GO" id="GO:0000981">
    <property type="term" value="F:DNA-binding transcription factor activity, RNA polymerase II-specific"/>
    <property type="evidence" value="ECO:0007669"/>
    <property type="project" value="TreeGrafter"/>
</dbReference>
<feature type="region of interest" description="Disordered" evidence="6">
    <location>
        <begin position="92"/>
        <end position="141"/>
    </location>
</feature>
<dbReference type="PANTHER" id="PTHR12322">
    <property type="entry name" value="DOUBLESEX AND MAB-3 RELATED TRANSCRIPTION FACTOR DMRT"/>
    <property type="match status" value="1"/>
</dbReference>
<feature type="DNA-binding region" description="DM" evidence="5">
    <location>
        <begin position="187"/>
        <end position="234"/>
    </location>
</feature>
<protein>
    <recommendedName>
        <fullName evidence="7">DM domain-containing protein</fullName>
    </recommendedName>
</protein>
<evidence type="ECO:0000313" key="9">
    <source>
        <dbReference type="Proteomes" id="UP001153709"/>
    </source>
</evidence>
<proteinExistence type="predicted"/>
<dbReference type="SUPFAM" id="SSF82927">
    <property type="entry name" value="Cysteine-rich DNA binding domain, (DM domain)"/>
    <property type="match status" value="1"/>
</dbReference>
<gene>
    <name evidence="8" type="ORF">DIABBA_LOCUS8564</name>
</gene>
<dbReference type="PROSITE" id="PS40000">
    <property type="entry name" value="DM_1"/>
    <property type="match status" value="1"/>
</dbReference>
<dbReference type="PROSITE" id="PS50809">
    <property type="entry name" value="DM_2"/>
    <property type="match status" value="1"/>
</dbReference>
<name>A0A9N9T6Q5_DIABA</name>
<dbReference type="SMART" id="SM00301">
    <property type="entry name" value="DM"/>
    <property type="match status" value="1"/>
</dbReference>
<keyword evidence="4 5" id="KW-0539">Nucleus</keyword>
<dbReference type="GO" id="GO:0000978">
    <property type="term" value="F:RNA polymerase II cis-regulatory region sequence-specific DNA binding"/>
    <property type="evidence" value="ECO:0007669"/>
    <property type="project" value="TreeGrafter"/>
</dbReference>
<dbReference type="InterPro" id="IPR026607">
    <property type="entry name" value="DMRT"/>
</dbReference>
<sequence length="388" mass="44404">MSCLNMVRWWPKLSRLGHWCNATRLHLHRLEESYKKKRERECIKSEQRSGGGEVDSKILTPIEERLMRLLSWIAVKVLMYKKWYEEVDSDVEPLDSDKDLSDVGSEHSIHNTDSEQSSQDLSSDPEDAMEESGQDDGYPKFYGKDKTPWLKHKKHTPKIMSDSQEFENKMDVNASSTSVTPRTPPNCARCRNHRKKIALKGHKRYCPYRMCKCEKCRLTTERQRVMAMQTALRRAQAQDEAMLRSTSTNPDDLGMIPLTQHSPPPITSMKRHIDCDSSDSEQPPTKLLKMASTPLAQQSPPISPLKRRLPDCDYSSSSHCADQNSNKAMKLTPNSEIPSTTVNISSMSECHSSYSEFNRDYTSTLHFEGPRNNKDELCCGRMRIVGEA</sequence>
<evidence type="ECO:0000259" key="7">
    <source>
        <dbReference type="PROSITE" id="PS50809"/>
    </source>
</evidence>
<dbReference type="GO" id="GO:0005634">
    <property type="term" value="C:nucleus"/>
    <property type="evidence" value="ECO:0007669"/>
    <property type="project" value="UniProtKB-SubCell"/>
</dbReference>
<dbReference type="InterPro" id="IPR001275">
    <property type="entry name" value="DM_DNA-bd"/>
</dbReference>
<keyword evidence="9" id="KW-1185">Reference proteome</keyword>
<dbReference type="GO" id="GO:0046872">
    <property type="term" value="F:metal ion binding"/>
    <property type="evidence" value="ECO:0007669"/>
    <property type="project" value="UniProtKB-KW"/>
</dbReference>
<dbReference type="GO" id="GO:0007548">
    <property type="term" value="P:sex differentiation"/>
    <property type="evidence" value="ECO:0007669"/>
    <property type="project" value="TreeGrafter"/>
</dbReference>
<dbReference type="FunFam" id="4.10.1040.10:FF:000001">
    <property type="entry name" value="doublesex- and mab-3-related transcription factor 1"/>
    <property type="match status" value="1"/>
</dbReference>
<keyword evidence="1 5" id="KW-0479">Metal-binding</keyword>
<evidence type="ECO:0000256" key="3">
    <source>
        <dbReference type="ARBA" id="ARBA00023125"/>
    </source>
</evidence>
<feature type="region of interest" description="Disordered" evidence="6">
    <location>
        <begin position="313"/>
        <end position="335"/>
    </location>
</feature>
<evidence type="ECO:0000256" key="5">
    <source>
        <dbReference type="PROSITE-ProRule" id="PRU00070"/>
    </source>
</evidence>
<feature type="domain" description="DM" evidence="7">
    <location>
        <begin position="187"/>
        <end position="234"/>
    </location>
</feature>
<dbReference type="InterPro" id="IPR036407">
    <property type="entry name" value="DM_DNA-bd_sf"/>
</dbReference>
<organism evidence="8 9">
    <name type="scientific">Diabrotica balteata</name>
    <name type="common">Banded cucumber beetle</name>
    <dbReference type="NCBI Taxonomy" id="107213"/>
    <lineage>
        <taxon>Eukaryota</taxon>
        <taxon>Metazoa</taxon>
        <taxon>Ecdysozoa</taxon>
        <taxon>Arthropoda</taxon>
        <taxon>Hexapoda</taxon>
        <taxon>Insecta</taxon>
        <taxon>Pterygota</taxon>
        <taxon>Neoptera</taxon>
        <taxon>Endopterygota</taxon>
        <taxon>Coleoptera</taxon>
        <taxon>Polyphaga</taxon>
        <taxon>Cucujiformia</taxon>
        <taxon>Chrysomeloidea</taxon>
        <taxon>Chrysomelidae</taxon>
        <taxon>Galerucinae</taxon>
        <taxon>Diabroticina</taxon>
        <taxon>Diabroticites</taxon>
        <taxon>Diabrotica</taxon>
    </lineage>
</organism>
<feature type="compositionally biased region" description="Polar residues" evidence="6">
    <location>
        <begin position="314"/>
        <end position="335"/>
    </location>
</feature>
<dbReference type="EMBL" id="OU898280">
    <property type="protein sequence ID" value="CAG9835362.1"/>
    <property type="molecule type" value="Genomic_DNA"/>
</dbReference>
<keyword evidence="2 5" id="KW-0862">Zinc</keyword>
<dbReference type="PANTHER" id="PTHR12322:SF116">
    <property type="entry name" value="DOUBLESEX-MAB RELATED 99B"/>
    <property type="match status" value="1"/>
</dbReference>
<evidence type="ECO:0000256" key="6">
    <source>
        <dbReference type="SAM" id="MobiDB-lite"/>
    </source>
</evidence>
<evidence type="ECO:0000256" key="1">
    <source>
        <dbReference type="ARBA" id="ARBA00022723"/>
    </source>
</evidence>
<feature type="compositionally biased region" description="Basic and acidic residues" evidence="6">
    <location>
        <begin position="95"/>
        <end position="113"/>
    </location>
</feature>
<feature type="compositionally biased region" description="Acidic residues" evidence="6">
    <location>
        <begin position="123"/>
        <end position="134"/>
    </location>
</feature>
<evidence type="ECO:0000256" key="4">
    <source>
        <dbReference type="ARBA" id="ARBA00023242"/>
    </source>
</evidence>
<dbReference type="AlphaFoldDB" id="A0A9N9T6Q5"/>
<accession>A0A9N9T6Q5</accession>
<comment type="subcellular location">
    <subcellularLocation>
        <location evidence="5">Nucleus</location>
    </subcellularLocation>
</comment>
<keyword evidence="3 5" id="KW-0238">DNA-binding</keyword>
<dbReference type="Gene3D" id="4.10.1040.10">
    <property type="entry name" value="DM DNA-binding domain"/>
    <property type="match status" value="1"/>
</dbReference>
<evidence type="ECO:0000313" key="8">
    <source>
        <dbReference type="EMBL" id="CAG9835362.1"/>
    </source>
</evidence>
<dbReference type="Pfam" id="PF00751">
    <property type="entry name" value="DM"/>
    <property type="match status" value="1"/>
</dbReference>
<dbReference type="Proteomes" id="UP001153709">
    <property type="component" value="Chromosome 5"/>
</dbReference>
<evidence type="ECO:0000256" key="2">
    <source>
        <dbReference type="ARBA" id="ARBA00022833"/>
    </source>
</evidence>
<dbReference type="OrthoDB" id="5842031at2759"/>